<dbReference type="Proteomes" id="UP001349343">
    <property type="component" value="Segment"/>
</dbReference>
<reference evidence="1 2" key="1">
    <citation type="submission" date="2023-11" db="EMBL/GenBank/DDBJ databases">
        <authorList>
            <person name="Cook R."/>
            <person name="Crisci M."/>
            <person name="Pye H."/>
            <person name="Adriaenssens E."/>
            <person name="Santini J."/>
        </authorList>
    </citation>
    <scope>NUCLEOTIDE SEQUENCE [LARGE SCALE GENOMIC DNA]</scope>
    <source>
        <strain evidence="1">Lak_Megaphage_RVC_JS4_GC31</strain>
    </source>
</reference>
<dbReference type="SUPFAM" id="SSF52402">
    <property type="entry name" value="Adenine nucleotide alpha hydrolases-like"/>
    <property type="match status" value="1"/>
</dbReference>
<dbReference type="InterPro" id="IPR014729">
    <property type="entry name" value="Rossmann-like_a/b/a_fold"/>
</dbReference>
<evidence type="ECO:0000313" key="2">
    <source>
        <dbReference type="Proteomes" id="UP001349343"/>
    </source>
</evidence>
<dbReference type="EMBL" id="OR769222">
    <property type="protein sequence ID" value="WQJ52984.1"/>
    <property type="molecule type" value="Genomic_DNA"/>
</dbReference>
<accession>A0ABZ0Z4H3</accession>
<dbReference type="Pfam" id="PF03054">
    <property type="entry name" value="tRNA_Me_trans"/>
    <property type="match status" value="1"/>
</dbReference>
<organism evidence="1 2">
    <name type="scientific">phage Lak_Megaphage_RVC_JS4_GC31</name>
    <dbReference type="NCBI Taxonomy" id="3109228"/>
    <lineage>
        <taxon>Viruses</taxon>
        <taxon>Duplodnaviria</taxon>
        <taxon>Heunggongvirae</taxon>
        <taxon>Uroviricota</taxon>
        <taxon>Caudoviricetes</taxon>
        <taxon>Caudoviricetes code 15 clade</taxon>
    </lineage>
</organism>
<dbReference type="Gene3D" id="3.40.50.620">
    <property type="entry name" value="HUPs"/>
    <property type="match status" value="1"/>
</dbReference>
<protein>
    <submittedName>
        <fullName evidence="1">Uncharacterized protein</fullName>
    </submittedName>
</protein>
<name>A0ABZ0Z4H3_9CAUD</name>
<evidence type="ECO:0000313" key="1">
    <source>
        <dbReference type="EMBL" id="WQJ52984.1"/>
    </source>
</evidence>
<keyword evidence="2" id="KW-1185">Reference proteome</keyword>
<proteinExistence type="predicted"/>
<sequence>MEDILNTLITDINQYNDLREELRKDQLEYLPTKTYKGNCTKEYTEKIVNLYIDREFNKIQGIEFPVTTENPISDKSCVNEFLNLQKEDKNWKTASKIIKKFHISMLKASVGNGDSPLEGWNKVKSDKEVFRKFYSNRLRCSDWFKEKDNIKYLPIGFVPEFIYGIGLSTSRMFQYVTYFKPALAKYLIKKYLSEYRTIFDPFSGYSGRMIGTLASGRSYIGRDICKLSVNESIEIYNFIKPYVNNDLIHPITCDLGVADCITNKGSYECLLTCSPYGNIENWPGVESKKLSCDEWIDICIKNYDCSKYVFVTDDKITKYKGYVKESLVNTSHFGSNEEYVVVITKEERDNILNGIVKTSYVEINVESTEEYTIKSASKSNTFSNLGILLYNIFNTKNFKKNIVIPQYFNDFVERIYKKFNNIINTTTFIEFDKISLKSNSKDVLLAFSGGLDSCAHALTLKEEGYNVILFHMKNVNKYEYGKGTKVAKEFAKKNDMKYVESSISNGYKYWPENPIKNQMILCSMIDYCYDNNINKIALGESLVLTIDEVVEGINITDSKDVTEWFISALRHYVDNMDIIEVKERCSKLDKMHKLEKYGCMDLYYSCLHSGRFSEMRHINVEQMYGIKLPKYSCGCFCRKCATQILLKYYGDNVEYPPEFIDKCWKIMYDNGYSSEKRFFTPDISLNERIKNLFEQ</sequence>
<dbReference type="InterPro" id="IPR029063">
    <property type="entry name" value="SAM-dependent_MTases_sf"/>
</dbReference>
<dbReference type="SUPFAM" id="SSF53335">
    <property type="entry name" value="S-adenosyl-L-methionine-dependent methyltransferases"/>
    <property type="match status" value="1"/>
</dbReference>